<evidence type="ECO:0000313" key="1">
    <source>
        <dbReference type="EMBL" id="CAG8750594.1"/>
    </source>
</evidence>
<protein>
    <submittedName>
        <fullName evidence="1">9122_t:CDS:1</fullName>
    </submittedName>
</protein>
<comment type="caution">
    <text evidence="1">The sequence shown here is derived from an EMBL/GenBank/DDBJ whole genome shotgun (WGS) entry which is preliminary data.</text>
</comment>
<proteinExistence type="predicted"/>
<accession>A0ACA9QG15</accession>
<reference evidence="1" key="1">
    <citation type="submission" date="2021-06" db="EMBL/GenBank/DDBJ databases">
        <authorList>
            <person name="Kallberg Y."/>
            <person name="Tangrot J."/>
            <person name="Rosling A."/>
        </authorList>
    </citation>
    <scope>NUCLEOTIDE SEQUENCE</scope>
    <source>
        <strain evidence="1">CL356</strain>
    </source>
</reference>
<feature type="non-terminal residue" evidence="1">
    <location>
        <position position="257"/>
    </location>
</feature>
<keyword evidence="2" id="KW-1185">Reference proteome</keyword>
<name>A0ACA9QG15_9GLOM</name>
<organism evidence="1 2">
    <name type="scientific">Acaulospora colombiana</name>
    <dbReference type="NCBI Taxonomy" id="27376"/>
    <lineage>
        <taxon>Eukaryota</taxon>
        <taxon>Fungi</taxon>
        <taxon>Fungi incertae sedis</taxon>
        <taxon>Mucoromycota</taxon>
        <taxon>Glomeromycotina</taxon>
        <taxon>Glomeromycetes</taxon>
        <taxon>Diversisporales</taxon>
        <taxon>Acaulosporaceae</taxon>
        <taxon>Acaulospora</taxon>
    </lineage>
</organism>
<gene>
    <name evidence="1" type="ORF">ACOLOM_LOCUS12677</name>
</gene>
<evidence type="ECO:0000313" key="2">
    <source>
        <dbReference type="Proteomes" id="UP000789525"/>
    </source>
</evidence>
<dbReference type="EMBL" id="CAJVPT010052958">
    <property type="protein sequence ID" value="CAG8750594.1"/>
    <property type="molecule type" value="Genomic_DNA"/>
</dbReference>
<sequence length="257" mass="29352">MERQKKIRDLEIKAYRTGQKVERRAPFYALAMRRMGDAIASTEKDAAILTSSLHNLLATIPQTIPPAQEEERRLARDETPSQIPLPSRELYNQINSAKSSLSSIHEMQSNMHDILRNLQQKQIYERRESETAQLALNEARAGRMDTWYWDAGRVKREADEREDNTFELEFNRMKSERKAKFDNSIGPADVIMKEYREREGIALRKLASGIRADGSAVTSPADSMAASTELTQQAIVQQQQAIMLSNMMWAQHIGTVN</sequence>
<dbReference type="Proteomes" id="UP000789525">
    <property type="component" value="Unassembled WGS sequence"/>
</dbReference>